<dbReference type="OrthoDB" id="2499658at2759"/>
<dbReference type="AlphaFoldDB" id="A0A183SJQ3"/>
<dbReference type="WBParaSite" id="SSLN_0000459901-mRNA-1">
    <property type="protein sequence ID" value="SSLN_0000459901-mRNA-1"/>
    <property type="gene ID" value="SSLN_0000459901"/>
</dbReference>
<keyword evidence="4" id="KW-1185">Reference proteome</keyword>
<dbReference type="InterPro" id="IPR000331">
    <property type="entry name" value="Rap/Ran_GAP_dom"/>
</dbReference>
<dbReference type="InterPro" id="IPR035974">
    <property type="entry name" value="Rap/Ran-GAP_sf"/>
</dbReference>
<name>A0A183SJQ3_SCHSO</name>
<organism evidence="5">
    <name type="scientific">Schistocephalus solidus</name>
    <name type="common">Tapeworm</name>
    <dbReference type="NCBI Taxonomy" id="70667"/>
    <lineage>
        <taxon>Eukaryota</taxon>
        <taxon>Metazoa</taxon>
        <taxon>Spiralia</taxon>
        <taxon>Lophotrochozoa</taxon>
        <taxon>Platyhelminthes</taxon>
        <taxon>Cestoda</taxon>
        <taxon>Eucestoda</taxon>
        <taxon>Diphyllobothriidea</taxon>
        <taxon>Diphyllobothriidae</taxon>
        <taxon>Schistocephalus</taxon>
    </lineage>
</organism>
<evidence type="ECO:0000259" key="2">
    <source>
        <dbReference type="Pfam" id="PF02145"/>
    </source>
</evidence>
<dbReference type="Pfam" id="PF02145">
    <property type="entry name" value="Rap_GAP"/>
    <property type="match status" value="1"/>
</dbReference>
<dbReference type="InterPro" id="IPR050989">
    <property type="entry name" value="Rap1_Ran_GAP"/>
</dbReference>
<dbReference type="GO" id="GO:0005096">
    <property type="term" value="F:GTPase activator activity"/>
    <property type="evidence" value="ECO:0007669"/>
    <property type="project" value="UniProtKB-KW"/>
</dbReference>
<dbReference type="STRING" id="70667.A0A183SJQ3"/>
<evidence type="ECO:0000313" key="5">
    <source>
        <dbReference type="WBParaSite" id="SSLN_0000459901-mRNA-1"/>
    </source>
</evidence>
<dbReference type="Proteomes" id="UP000275846">
    <property type="component" value="Unassembled WGS sequence"/>
</dbReference>
<reference evidence="3 4" key="2">
    <citation type="submission" date="2018-11" db="EMBL/GenBank/DDBJ databases">
        <authorList>
            <consortium name="Pathogen Informatics"/>
        </authorList>
    </citation>
    <scope>NUCLEOTIDE SEQUENCE [LARGE SCALE GENOMIC DNA]</scope>
    <source>
        <strain evidence="3 4">NST_G2</strain>
    </source>
</reference>
<protein>
    <submittedName>
        <fullName evidence="5">Rap-GAP domain-containing protein</fullName>
    </submittedName>
</protein>
<feature type="domain" description="Rap-GAP" evidence="2">
    <location>
        <begin position="31"/>
        <end position="67"/>
    </location>
</feature>
<reference evidence="5" key="1">
    <citation type="submission" date="2016-06" db="UniProtKB">
        <authorList>
            <consortium name="WormBaseParasite"/>
        </authorList>
    </citation>
    <scope>IDENTIFICATION</scope>
</reference>
<accession>A0A183SJQ3</accession>
<proteinExistence type="predicted"/>
<sequence>MLPPYSICHGSATFFRNFSKNCMLFSFVIAETTGTESVYTIYEGHEVMFHVSTLLPLSTDNKQQVLNICVHCSRDISERIPSSFVCFSAPSRAHLIWISPFVQANGKQVFEILLLSQWWKSGFGVTLKLPKILPKALRLSFTTRTRCRFYCIGRFLCQSADVYLVSCS</sequence>
<evidence type="ECO:0000256" key="1">
    <source>
        <dbReference type="ARBA" id="ARBA00022468"/>
    </source>
</evidence>
<dbReference type="PANTHER" id="PTHR15711:SF62">
    <property type="entry name" value="GTPASE-ACTIVATING RAP_RAN-GAP DOMAIN-LIKE PROTEIN 3"/>
    <property type="match status" value="1"/>
</dbReference>
<evidence type="ECO:0000313" key="4">
    <source>
        <dbReference type="Proteomes" id="UP000275846"/>
    </source>
</evidence>
<dbReference type="EMBL" id="UYSU01032872">
    <property type="protein sequence ID" value="VDL90836.1"/>
    <property type="molecule type" value="Genomic_DNA"/>
</dbReference>
<dbReference type="GO" id="GO:0051056">
    <property type="term" value="P:regulation of small GTPase mediated signal transduction"/>
    <property type="evidence" value="ECO:0007669"/>
    <property type="project" value="InterPro"/>
</dbReference>
<evidence type="ECO:0000313" key="3">
    <source>
        <dbReference type="EMBL" id="VDL90836.1"/>
    </source>
</evidence>
<dbReference type="SUPFAM" id="SSF111347">
    <property type="entry name" value="Rap/Ran-GAP"/>
    <property type="match status" value="1"/>
</dbReference>
<keyword evidence="1" id="KW-0343">GTPase activation</keyword>
<gene>
    <name evidence="3" type="ORF">SSLN_LOCUS4451</name>
</gene>
<dbReference type="PANTHER" id="PTHR15711">
    <property type="entry name" value="RAP GTPASE-ACTIVATING PROTEIN"/>
    <property type="match status" value="1"/>
</dbReference>
<dbReference type="Gene3D" id="3.40.50.11210">
    <property type="entry name" value="Rap/Ran-GAP"/>
    <property type="match status" value="1"/>
</dbReference>